<proteinExistence type="predicted"/>
<evidence type="ECO:0000256" key="1">
    <source>
        <dbReference type="SAM" id="MobiDB-lite"/>
    </source>
</evidence>
<protein>
    <submittedName>
        <fullName evidence="2">Uncharacterized protein</fullName>
    </submittedName>
</protein>
<dbReference type="Proteomes" id="UP001305869">
    <property type="component" value="Segment"/>
</dbReference>
<sequence length="258" mass="28684">MRGQTGAPGRSPPRHQPKGRHHGYARLHHAHLQDRRRRHAPPRQDHRRRPHRRRRRHRHGHRLPLAQEHPRGGRLPDAAGGPAPGRPPRLPGAGRRRPLHPRRAAIQAPQDRERLLRLRLAGLGPLRQWGSPGSPGLAHHLRRERRREGRLVTVAEPQEAPEPGSMASAPLDKLVASWGSTPLDPATETPEDFFARRLSARVLNSARIEGLDVRAVILSLGKHLTKAAATVGKSPYTGDDVVAWLATFETAEEPPAPV</sequence>
<evidence type="ECO:0000313" key="2">
    <source>
        <dbReference type="EMBL" id="WNT44388.1"/>
    </source>
</evidence>
<name>A0AA96SFX0_9CAUD</name>
<organism evidence="2 3">
    <name type="scientific">Microbacterium phage Mabodamaca</name>
    <dbReference type="NCBI Taxonomy" id="3078574"/>
    <lineage>
        <taxon>Viruses</taxon>
        <taxon>Duplodnaviria</taxon>
        <taxon>Heunggongvirae</taxon>
        <taxon>Uroviricota</taxon>
        <taxon>Caudoviricetes</taxon>
        <taxon>Casidaviridae</taxon>
        <taxon>Mabodamacavirus</taxon>
        <taxon>Mabodamacavirus mabodamaca</taxon>
    </lineage>
</organism>
<feature type="compositionally biased region" description="Basic residues" evidence="1">
    <location>
        <begin position="94"/>
        <end position="103"/>
    </location>
</feature>
<accession>A0AA96SFX0</accession>
<feature type="compositionally biased region" description="Basic residues" evidence="1">
    <location>
        <begin position="12"/>
        <end position="62"/>
    </location>
</feature>
<evidence type="ECO:0000313" key="3">
    <source>
        <dbReference type="Proteomes" id="UP001305869"/>
    </source>
</evidence>
<feature type="region of interest" description="Disordered" evidence="1">
    <location>
        <begin position="1"/>
        <end position="108"/>
    </location>
</feature>
<keyword evidence="3" id="KW-1185">Reference proteome</keyword>
<dbReference type="EMBL" id="OR613467">
    <property type="protein sequence ID" value="WNT44388.1"/>
    <property type="molecule type" value="Genomic_DNA"/>
</dbReference>
<gene>
    <name evidence="2" type="primary">72</name>
    <name evidence="2" type="ORF">SEA_MABODAMACA_72</name>
</gene>
<reference evidence="2 3" key="1">
    <citation type="submission" date="2023-09" db="EMBL/GenBank/DDBJ databases">
        <authorList>
            <person name="Astacio K.C."/>
            <person name="Barreto J.C."/>
            <person name="Colon C.A."/>
            <person name="Dejesus A.I."/>
            <person name="Gragirenes D.A."/>
            <person name="Navarro A."/>
            <person name="Negron R.A."/>
            <person name="Nunez P.S."/>
            <person name="Ortiz C.A."/>
            <person name="Ortiz A.Y."/>
            <person name="Roman V.A."/>
            <person name="Sanchez M.A."/>
            <person name="Serrano K.M."/>
            <person name="Klyczek K."/>
            <person name="Ko C."/>
            <person name="Russell D.A."/>
            <person name="Jacobs-Sera D."/>
            <person name="Hatfull G.F."/>
        </authorList>
    </citation>
    <scope>NUCLEOTIDE SEQUENCE [LARGE SCALE GENOMIC DNA]</scope>
</reference>